<dbReference type="EMBL" id="KQ947410">
    <property type="protein sequence ID" value="KUJ19981.1"/>
    <property type="molecule type" value="Genomic_DNA"/>
</dbReference>
<sequence length="70" mass="8006">MIAVNHPSDNCTLGLMVKSALPMRWLRVRFPEGAFNIFATILFVIPLVVEILAFFFSLCEAKIYPSHHDR</sequence>
<evidence type="ECO:0000256" key="1">
    <source>
        <dbReference type="SAM" id="Phobius"/>
    </source>
</evidence>
<keyword evidence="1" id="KW-0472">Membrane</keyword>
<keyword evidence="1" id="KW-1133">Transmembrane helix</keyword>
<dbReference type="InParanoid" id="A0A194XIM3"/>
<organism evidence="2 3">
    <name type="scientific">Mollisia scopiformis</name>
    <name type="common">Conifer needle endophyte fungus</name>
    <name type="synonym">Phialocephala scopiformis</name>
    <dbReference type="NCBI Taxonomy" id="149040"/>
    <lineage>
        <taxon>Eukaryota</taxon>
        <taxon>Fungi</taxon>
        <taxon>Dikarya</taxon>
        <taxon>Ascomycota</taxon>
        <taxon>Pezizomycotina</taxon>
        <taxon>Leotiomycetes</taxon>
        <taxon>Helotiales</taxon>
        <taxon>Mollisiaceae</taxon>
        <taxon>Mollisia</taxon>
    </lineage>
</organism>
<gene>
    <name evidence="2" type="ORF">LY89DRAFT_467807</name>
</gene>
<dbReference type="GeneID" id="28817461"/>
<dbReference type="RefSeq" id="XP_018074336.1">
    <property type="nucleotide sequence ID" value="XM_018207735.1"/>
</dbReference>
<keyword evidence="1" id="KW-0812">Transmembrane</keyword>
<evidence type="ECO:0000313" key="3">
    <source>
        <dbReference type="Proteomes" id="UP000070700"/>
    </source>
</evidence>
<accession>A0A194XIM3</accession>
<evidence type="ECO:0000313" key="2">
    <source>
        <dbReference type="EMBL" id="KUJ19981.1"/>
    </source>
</evidence>
<proteinExistence type="predicted"/>
<feature type="transmembrane region" description="Helical" evidence="1">
    <location>
        <begin position="33"/>
        <end position="56"/>
    </location>
</feature>
<reference evidence="2 3" key="1">
    <citation type="submission" date="2015-10" db="EMBL/GenBank/DDBJ databases">
        <title>Full genome of DAOMC 229536 Phialocephala scopiformis, a fungal endophyte of spruce producing the potent anti-insectan compound rugulosin.</title>
        <authorList>
            <consortium name="DOE Joint Genome Institute"/>
            <person name="Walker A.K."/>
            <person name="Frasz S.L."/>
            <person name="Seifert K.A."/>
            <person name="Miller J.D."/>
            <person name="Mondo S.J."/>
            <person name="Labutti K."/>
            <person name="Lipzen A."/>
            <person name="Dockter R."/>
            <person name="Kennedy M."/>
            <person name="Grigoriev I.V."/>
            <person name="Spatafora J.W."/>
        </authorList>
    </citation>
    <scope>NUCLEOTIDE SEQUENCE [LARGE SCALE GENOMIC DNA]</scope>
    <source>
        <strain evidence="2 3">CBS 120377</strain>
    </source>
</reference>
<dbReference type="KEGG" id="psco:LY89DRAFT_467807"/>
<dbReference type="Proteomes" id="UP000070700">
    <property type="component" value="Unassembled WGS sequence"/>
</dbReference>
<name>A0A194XIM3_MOLSC</name>
<protein>
    <submittedName>
        <fullName evidence="2">Uncharacterized protein</fullName>
    </submittedName>
</protein>
<dbReference type="AlphaFoldDB" id="A0A194XIM3"/>
<keyword evidence="3" id="KW-1185">Reference proteome</keyword>